<dbReference type="EMBL" id="JBHUMJ010000002">
    <property type="protein sequence ID" value="MFD2699506.1"/>
    <property type="molecule type" value="Genomic_DNA"/>
</dbReference>
<evidence type="ECO:0000313" key="9">
    <source>
        <dbReference type="EMBL" id="MFD2699506.1"/>
    </source>
</evidence>
<dbReference type="InterPro" id="IPR015421">
    <property type="entry name" value="PyrdxlP-dep_Trfase_major"/>
</dbReference>
<dbReference type="SUPFAM" id="SSF46785">
    <property type="entry name" value="Winged helix' DNA-binding domain"/>
    <property type="match status" value="1"/>
</dbReference>
<sequence length="516" mass="59234">MKSKRSEFLTKEPLSQQVYDYVHLRIERGDYAPNDRLPSVRSLAEQFGVHRLTVFKSYQQLVKDHFIYAKDRSGYYVCPHPAVKLTSQPDKTFTNAIDSGDVIHLHQKKNQKQIHTAQPLHSAASQLTKEDSLPFLSLTRRTHVLSALHQQDVQYQFSKALIDPSLLPNTYMSEYVKQVFDMYPKLLGTYSTVQGDFQLREVMAEYFNARHHMSLSPEDILVTSGATQAIDLAARMLIKPGDVVLVERPTYSTAIDIFRQAGARIVTVEMRPDGYDMEQLEHTIVESRPRLMYVNPTYHNPTGYVLPEEKRKLLIELAEQYQFIIAEDDTTYDMYFADEPPPPIYSYDTEGVVMYIRSFSKYVAPGLRIAFVLCKPWLMKEALTLKSLTDGGSPLLGQKIFEHYFTSSRMQTHMEKLRIALSLRKEKMEQMLTAADWQWISPEGGLDLWVQLPAHMNAIALLEKSLEQSVAFVPGPFCDPLPQGSEAYIRLSYCYTSEKQIEEGMERLLIAYANLL</sequence>
<dbReference type="PROSITE" id="PS50949">
    <property type="entry name" value="HTH_GNTR"/>
    <property type="match status" value="1"/>
</dbReference>
<evidence type="ECO:0000313" key="10">
    <source>
        <dbReference type="Proteomes" id="UP001597540"/>
    </source>
</evidence>
<feature type="domain" description="HTH gntR-type" evidence="8">
    <location>
        <begin position="12"/>
        <end position="80"/>
    </location>
</feature>
<dbReference type="PANTHER" id="PTHR46577">
    <property type="entry name" value="HTH-TYPE TRANSCRIPTIONAL REGULATORY PROTEIN GABR"/>
    <property type="match status" value="1"/>
</dbReference>
<dbReference type="InterPro" id="IPR004839">
    <property type="entry name" value="Aminotransferase_I/II_large"/>
</dbReference>
<keyword evidence="5" id="KW-0805">Transcription regulation</keyword>
<evidence type="ECO:0000256" key="1">
    <source>
        <dbReference type="ARBA" id="ARBA00001933"/>
    </source>
</evidence>
<dbReference type="InterPro" id="IPR015424">
    <property type="entry name" value="PyrdxlP-dep_Trfase"/>
</dbReference>
<gene>
    <name evidence="9" type="ORF">ACFSVM_03425</name>
</gene>
<dbReference type="InterPro" id="IPR051446">
    <property type="entry name" value="HTH_trans_reg/aminotransferase"/>
</dbReference>
<dbReference type="InterPro" id="IPR015422">
    <property type="entry name" value="PyrdxlP-dep_Trfase_small"/>
</dbReference>
<dbReference type="InterPro" id="IPR036390">
    <property type="entry name" value="WH_DNA-bd_sf"/>
</dbReference>
<dbReference type="GO" id="GO:0008483">
    <property type="term" value="F:transaminase activity"/>
    <property type="evidence" value="ECO:0007669"/>
    <property type="project" value="UniProtKB-KW"/>
</dbReference>
<comment type="caution">
    <text evidence="9">The sequence shown here is derived from an EMBL/GenBank/DDBJ whole genome shotgun (WGS) entry which is preliminary data.</text>
</comment>
<name>A0ABW5SIA2_9BACL</name>
<keyword evidence="6" id="KW-0238">DNA-binding</keyword>
<dbReference type="CDD" id="cd07377">
    <property type="entry name" value="WHTH_GntR"/>
    <property type="match status" value="1"/>
</dbReference>
<evidence type="ECO:0000256" key="7">
    <source>
        <dbReference type="ARBA" id="ARBA00023163"/>
    </source>
</evidence>
<dbReference type="Gene3D" id="3.40.640.10">
    <property type="entry name" value="Type I PLP-dependent aspartate aminotransferase-like (Major domain)"/>
    <property type="match status" value="1"/>
</dbReference>
<reference evidence="10" key="1">
    <citation type="journal article" date="2019" name="Int. J. Syst. Evol. Microbiol.">
        <title>The Global Catalogue of Microorganisms (GCM) 10K type strain sequencing project: providing services to taxonomists for standard genome sequencing and annotation.</title>
        <authorList>
            <consortium name="The Broad Institute Genomics Platform"/>
            <consortium name="The Broad Institute Genome Sequencing Center for Infectious Disease"/>
            <person name="Wu L."/>
            <person name="Ma J."/>
        </authorList>
    </citation>
    <scope>NUCLEOTIDE SEQUENCE [LARGE SCALE GENOMIC DNA]</scope>
    <source>
        <strain evidence="10">KCTC 33849</strain>
    </source>
</reference>
<comment type="cofactor">
    <cofactor evidence="1">
        <name>pyridoxal 5'-phosphate</name>
        <dbReference type="ChEBI" id="CHEBI:597326"/>
    </cofactor>
</comment>
<dbReference type="Proteomes" id="UP001597540">
    <property type="component" value="Unassembled WGS sequence"/>
</dbReference>
<dbReference type="Pfam" id="PF00392">
    <property type="entry name" value="GntR"/>
    <property type="match status" value="1"/>
</dbReference>
<evidence type="ECO:0000256" key="4">
    <source>
        <dbReference type="ARBA" id="ARBA00022898"/>
    </source>
</evidence>
<keyword evidence="7" id="KW-0804">Transcription</keyword>
<dbReference type="RefSeq" id="WP_379260409.1">
    <property type="nucleotide sequence ID" value="NZ_JBHUMJ010000002.1"/>
</dbReference>
<dbReference type="Gene3D" id="1.10.10.10">
    <property type="entry name" value="Winged helix-like DNA-binding domain superfamily/Winged helix DNA-binding domain"/>
    <property type="match status" value="1"/>
</dbReference>
<dbReference type="PANTHER" id="PTHR46577:SF2">
    <property type="entry name" value="TRANSCRIPTIONAL REGULATORY PROTEIN"/>
    <property type="match status" value="1"/>
</dbReference>
<keyword evidence="3 9" id="KW-0808">Transferase</keyword>
<accession>A0ABW5SIA2</accession>
<evidence type="ECO:0000259" key="8">
    <source>
        <dbReference type="PROSITE" id="PS50949"/>
    </source>
</evidence>
<dbReference type="Gene3D" id="3.90.1150.10">
    <property type="entry name" value="Aspartate Aminotransferase, domain 1"/>
    <property type="match status" value="1"/>
</dbReference>
<evidence type="ECO:0000256" key="3">
    <source>
        <dbReference type="ARBA" id="ARBA00022576"/>
    </source>
</evidence>
<dbReference type="SMART" id="SM00345">
    <property type="entry name" value="HTH_GNTR"/>
    <property type="match status" value="1"/>
</dbReference>
<dbReference type="InterPro" id="IPR000524">
    <property type="entry name" value="Tscrpt_reg_HTH_GntR"/>
</dbReference>
<proteinExistence type="inferred from homology"/>
<organism evidence="9 10">
    <name type="scientific">Paenibacillus shunpengii</name>
    <dbReference type="NCBI Taxonomy" id="2054424"/>
    <lineage>
        <taxon>Bacteria</taxon>
        <taxon>Bacillati</taxon>
        <taxon>Bacillota</taxon>
        <taxon>Bacilli</taxon>
        <taxon>Bacillales</taxon>
        <taxon>Paenibacillaceae</taxon>
        <taxon>Paenibacillus</taxon>
    </lineage>
</organism>
<evidence type="ECO:0000256" key="6">
    <source>
        <dbReference type="ARBA" id="ARBA00023125"/>
    </source>
</evidence>
<evidence type="ECO:0000256" key="5">
    <source>
        <dbReference type="ARBA" id="ARBA00023015"/>
    </source>
</evidence>
<evidence type="ECO:0000256" key="2">
    <source>
        <dbReference type="ARBA" id="ARBA00005384"/>
    </source>
</evidence>
<keyword evidence="3 9" id="KW-0032">Aminotransferase</keyword>
<dbReference type="Pfam" id="PF00155">
    <property type="entry name" value="Aminotran_1_2"/>
    <property type="match status" value="1"/>
</dbReference>
<dbReference type="SUPFAM" id="SSF53383">
    <property type="entry name" value="PLP-dependent transferases"/>
    <property type="match status" value="1"/>
</dbReference>
<keyword evidence="10" id="KW-1185">Reference proteome</keyword>
<protein>
    <submittedName>
        <fullName evidence="9">PLP-dependent aminotransferase family protein</fullName>
    </submittedName>
</protein>
<comment type="similarity">
    <text evidence="2">In the C-terminal section; belongs to the class-I pyridoxal-phosphate-dependent aminotransferase family.</text>
</comment>
<keyword evidence="4" id="KW-0663">Pyridoxal phosphate</keyword>
<dbReference type="CDD" id="cd00609">
    <property type="entry name" value="AAT_like"/>
    <property type="match status" value="1"/>
</dbReference>
<dbReference type="InterPro" id="IPR036388">
    <property type="entry name" value="WH-like_DNA-bd_sf"/>
</dbReference>